<dbReference type="CDD" id="cd03352">
    <property type="entry name" value="LbH_LpxD"/>
    <property type="match status" value="1"/>
</dbReference>
<dbReference type="HAMAP" id="MF_00523">
    <property type="entry name" value="LpxD"/>
    <property type="match status" value="1"/>
</dbReference>
<evidence type="ECO:0000256" key="1">
    <source>
        <dbReference type="ARBA" id="ARBA00022516"/>
    </source>
</evidence>
<feature type="domain" description="UDP-3-O-[3-hydroxymyristoyl] glucosamine N-acyltransferase non-repeat region" evidence="8">
    <location>
        <begin position="37"/>
        <end position="107"/>
    </location>
</feature>
<keyword evidence="6 7" id="KW-0012">Acyltransferase</keyword>
<evidence type="ECO:0000256" key="6">
    <source>
        <dbReference type="ARBA" id="ARBA00023315"/>
    </source>
</evidence>
<keyword evidence="2 7" id="KW-0441">Lipid A biosynthesis</keyword>
<comment type="subunit">
    <text evidence="7">Homotrimer.</text>
</comment>
<comment type="caution">
    <text evidence="9">The sequence shown here is derived from an EMBL/GenBank/DDBJ whole genome shotgun (WGS) entry which is preliminary data.</text>
</comment>
<feature type="active site" description="Proton acceptor" evidence="7">
    <location>
        <position position="260"/>
    </location>
</feature>
<evidence type="ECO:0000256" key="5">
    <source>
        <dbReference type="ARBA" id="ARBA00023098"/>
    </source>
</evidence>
<protein>
    <recommendedName>
        <fullName evidence="7">UDP-3-O-acylglucosamine N-acyltransferase</fullName>
        <ecNumber evidence="7">2.3.1.191</ecNumber>
    </recommendedName>
</protein>
<gene>
    <name evidence="7 9" type="primary">lpxD</name>
    <name evidence="9" type="ORF">GCM10023337_20000</name>
</gene>
<dbReference type="InterPro" id="IPR001451">
    <property type="entry name" value="Hexapep"/>
</dbReference>
<dbReference type="InterPro" id="IPR018357">
    <property type="entry name" value="Hexapep_transf_CS"/>
</dbReference>
<comment type="catalytic activity">
    <reaction evidence="7">
        <text>a UDP-3-O-[(3R)-3-hydroxyacyl]-alpha-D-glucosamine + a (3R)-hydroxyacyl-[ACP] = a UDP-2-N,3-O-bis[(3R)-3-hydroxyacyl]-alpha-D-glucosamine + holo-[ACP] + H(+)</text>
        <dbReference type="Rhea" id="RHEA:53836"/>
        <dbReference type="Rhea" id="RHEA-COMP:9685"/>
        <dbReference type="Rhea" id="RHEA-COMP:9945"/>
        <dbReference type="ChEBI" id="CHEBI:15378"/>
        <dbReference type="ChEBI" id="CHEBI:64479"/>
        <dbReference type="ChEBI" id="CHEBI:78827"/>
        <dbReference type="ChEBI" id="CHEBI:137740"/>
        <dbReference type="ChEBI" id="CHEBI:137748"/>
        <dbReference type="EC" id="2.3.1.191"/>
    </reaction>
</comment>
<dbReference type="EC" id="2.3.1.191" evidence="7"/>
<keyword evidence="4 7" id="KW-0677">Repeat</keyword>
<dbReference type="PANTHER" id="PTHR43378:SF2">
    <property type="entry name" value="UDP-3-O-ACYLGLUCOSAMINE N-ACYLTRANSFERASE 1, MITOCHONDRIAL-RELATED"/>
    <property type="match status" value="1"/>
</dbReference>
<dbReference type="Gene3D" id="2.160.10.10">
    <property type="entry name" value="Hexapeptide repeat proteins"/>
    <property type="match status" value="1"/>
</dbReference>
<dbReference type="Gene3D" id="3.40.1390.10">
    <property type="entry name" value="MurE/MurF, N-terminal domain"/>
    <property type="match status" value="1"/>
</dbReference>
<dbReference type="RefSeq" id="WP_300646852.1">
    <property type="nucleotide sequence ID" value="NZ_BAABKD010000011.1"/>
</dbReference>
<comment type="similarity">
    <text evidence="7">Belongs to the transferase hexapeptide repeat family. LpxD subfamily.</text>
</comment>
<keyword evidence="3 7" id="KW-0808">Transferase</keyword>
<evidence type="ECO:0000256" key="4">
    <source>
        <dbReference type="ARBA" id="ARBA00022737"/>
    </source>
</evidence>
<dbReference type="Proteomes" id="UP001500227">
    <property type="component" value="Unassembled WGS sequence"/>
</dbReference>
<dbReference type="InterPro" id="IPR011004">
    <property type="entry name" value="Trimer_LpxA-like_sf"/>
</dbReference>
<evidence type="ECO:0000313" key="9">
    <source>
        <dbReference type="EMBL" id="GAA5092544.1"/>
    </source>
</evidence>
<accession>A0ABP9MCJ3</accession>
<evidence type="ECO:0000259" key="8">
    <source>
        <dbReference type="Pfam" id="PF04613"/>
    </source>
</evidence>
<dbReference type="EMBL" id="BAABKD010000011">
    <property type="protein sequence ID" value="GAA5092544.1"/>
    <property type="molecule type" value="Genomic_DNA"/>
</dbReference>
<dbReference type="Pfam" id="PF04613">
    <property type="entry name" value="LpxD"/>
    <property type="match status" value="1"/>
</dbReference>
<dbReference type="NCBIfam" id="NF002060">
    <property type="entry name" value="PRK00892.1"/>
    <property type="match status" value="1"/>
</dbReference>
<proteinExistence type="inferred from homology"/>
<reference evidence="10" key="1">
    <citation type="journal article" date="2019" name="Int. J. Syst. Evol. Microbiol.">
        <title>The Global Catalogue of Microorganisms (GCM) 10K type strain sequencing project: providing services to taxonomists for standard genome sequencing and annotation.</title>
        <authorList>
            <consortium name="The Broad Institute Genomics Platform"/>
            <consortium name="The Broad Institute Genome Sequencing Center for Infectious Disease"/>
            <person name="Wu L."/>
            <person name="Ma J."/>
        </authorList>
    </citation>
    <scope>NUCLEOTIDE SEQUENCE [LARGE SCALE GENOMIC DNA]</scope>
    <source>
        <strain evidence="10">JCM 18423</strain>
    </source>
</reference>
<keyword evidence="1 7" id="KW-0444">Lipid biosynthesis</keyword>
<dbReference type="SUPFAM" id="SSF51161">
    <property type="entry name" value="Trimeric LpxA-like enzymes"/>
    <property type="match status" value="1"/>
</dbReference>
<evidence type="ECO:0000256" key="7">
    <source>
        <dbReference type="HAMAP-Rule" id="MF_00523"/>
    </source>
</evidence>
<dbReference type="Pfam" id="PF00132">
    <property type="entry name" value="Hexapep"/>
    <property type="match status" value="1"/>
</dbReference>
<keyword evidence="10" id="KW-1185">Reference proteome</keyword>
<dbReference type="PANTHER" id="PTHR43378">
    <property type="entry name" value="UDP-3-O-ACYLGLUCOSAMINE N-ACYLTRANSFERASE"/>
    <property type="match status" value="1"/>
</dbReference>
<comment type="pathway">
    <text evidence="7">Bacterial outer membrane biogenesis; LPS lipid A biosynthesis.</text>
</comment>
<dbReference type="PROSITE" id="PS00101">
    <property type="entry name" value="HEXAPEP_TRANSFERASES"/>
    <property type="match status" value="1"/>
</dbReference>
<evidence type="ECO:0000256" key="2">
    <source>
        <dbReference type="ARBA" id="ARBA00022556"/>
    </source>
</evidence>
<dbReference type="InterPro" id="IPR020573">
    <property type="entry name" value="UDP_GlcNAc_AcTrfase_non-rep"/>
</dbReference>
<sequence length="361" mass="37958">MPVLLTADQAPTLGQLVEFVAQQGLAATLADPASAALKIQGIGSLQHASSVEISFLSNPQLFDQLTHCQAAAVILSEQVYAQLSTPPAFAVVLFEQPYLMYALLAQWFDQHRLQALEHGIHATAVIHPSAQIAANVHIGPHAVIEADVVLAENVRIGAGCVVGAGTQIGKNTRLQPRVTLYHQVQIGERCLLHSGCVIGADGFGFAPHPQGGWAKIAQVGTVEIGNDVEIGANTTVDRGALDNTVIADGVKLDNQIMVGHNVHIGEHTAIAACVGIAGSTHIGAHCIIGGAAMISGHLTITDHVQISGGTAITSSIKTAGRYSGVYPYASHKDWQHNAAVISQLSQLRKRVRSLERNSTSQ</sequence>
<name>A0ABP9MCJ3_9BURK</name>
<dbReference type="InterPro" id="IPR007691">
    <property type="entry name" value="LpxD"/>
</dbReference>
<keyword evidence="5 7" id="KW-0443">Lipid metabolism</keyword>
<dbReference type="NCBIfam" id="TIGR01853">
    <property type="entry name" value="lipid_A_lpxD"/>
    <property type="match status" value="1"/>
</dbReference>
<evidence type="ECO:0000313" key="10">
    <source>
        <dbReference type="Proteomes" id="UP001500227"/>
    </source>
</evidence>
<evidence type="ECO:0000256" key="3">
    <source>
        <dbReference type="ARBA" id="ARBA00022679"/>
    </source>
</evidence>
<comment type="function">
    <text evidence="7">Catalyzes the N-acylation of UDP-3-O-acylglucosamine using 3-hydroxyacyl-ACP as the acyl donor. Is involved in the biosynthesis of lipid A, a phosphorylated glycolipid that anchors the lipopolysaccharide to the outer membrane of the cell.</text>
</comment>
<organism evidence="9 10">
    <name type="scientific">Paenalcaligenes hermetiae</name>
    <dbReference type="NCBI Taxonomy" id="1157987"/>
    <lineage>
        <taxon>Bacteria</taxon>
        <taxon>Pseudomonadati</taxon>
        <taxon>Pseudomonadota</taxon>
        <taxon>Betaproteobacteria</taxon>
        <taxon>Burkholderiales</taxon>
        <taxon>Alcaligenaceae</taxon>
        <taxon>Paenalcaligenes</taxon>
    </lineage>
</organism>